<gene>
    <name evidence="2" type="ORF">BSL82_03440</name>
</gene>
<name>A0A1L3ZS57_9SPHN</name>
<feature type="transmembrane region" description="Helical" evidence="1">
    <location>
        <begin position="12"/>
        <end position="42"/>
    </location>
</feature>
<keyword evidence="1" id="KW-0812">Transmembrane</keyword>
<dbReference type="EMBL" id="CP018221">
    <property type="protein sequence ID" value="API58471.1"/>
    <property type="molecule type" value="Genomic_DNA"/>
</dbReference>
<keyword evidence="1" id="KW-0472">Membrane</keyword>
<dbReference type="KEGG" id="sphj:BSL82_03440"/>
<sequence length="96" mass="10203">MPLNGSLGNYAAHAALSLALGGVMVFLTGSPLGLLLGSLWFIAKEAGEFSAKHPEAPGRPWADLNPLHALRTKDDKRDWFSGVVPPLVVLLALVLF</sequence>
<accession>A0A1L3ZS57</accession>
<organism evidence="2 3">
    <name type="scientific">Tardibacter chloracetimidivorans</name>
    <dbReference type="NCBI Taxonomy" id="1921510"/>
    <lineage>
        <taxon>Bacteria</taxon>
        <taxon>Pseudomonadati</taxon>
        <taxon>Pseudomonadota</taxon>
        <taxon>Alphaproteobacteria</taxon>
        <taxon>Sphingomonadales</taxon>
        <taxon>Sphingomonadaceae</taxon>
        <taxon>Tardibacter</taxon>
    </lineage>
</organism>
<reference evidence="3" key="1">
    <citation type="submission" date="2016-11" db="EMBL/GenBank/DDBJ databases">
        <title>Complete Genome Sequence of alachlor-degrading Sphingomonas sp. strain JJ-A5.</title>
        <authorList>
            <person name="Lee H."/>
            <person name="Ka J.-O."/>
        </authorList>
    </citation>
    <scope>NUCLEOTIDE SEQUENCE [LARGE SCALE GENOMIC DNA]</scope>
    <source>
        <strain evidence="3">JJ-A5</strain>
    </source>
</reference>
<feature type="transmembrane region" description="Helical" evidence="1">
    <location>
        <begin position="79"/>
        <end position="95"/>
    </location>
</feature>
<dbReference type="STRING" id="1921510.BSL82_03440"/>
<keyword evidence="1" id="KW-1133">Transmembrane helix</keyword>
<evidence type="ECO:0000313" key="3">
    <source>
        <dbReference type="Proteomes" id="UP000182063"/>
    </source>
</evidence>
<protein>
    <submittedName>
        <fullName evidence="2">Uncharacterized protein</fullName>
    </submittedName>
</protein>
<keyword evidence="3" id="KW-1185">Reference proteome</keyword>
<dbReference type="Proteomes" id="UP000182063">
    <property type="component" value="Chromosome"/>
</dbReference>
<proteinExistence type="predicted"/>
<evidence type="ECO:0000313" key="2">
    <source>
        <dbReference type="EMBL" id="API58471.1"/>
    </source>
</evidence>
<dbReference type="AlphaFoldDB" id="A0A1L3ZS57"/>
<evidence type="ECO:0000256" key="1">
    <source>
        <dbReference type="SAM" id="Phobius"/>
    </source>
</evidence>